<reference evidence="3 4" key="1">
    <citation type="submission" date="2019-02" db="EMBL/GenBank/DDBJ databases">
        <title>Deep-cultivation of Planctomycetes and their phenomic and genomic characterization uncovers novel biology.</title>
        <authorList>
            <person name="Wiegand S."/>
            <person name="Jogler M."/>
            <person name="Boedeker C."/>
            <person name="Pinto D."/>
            <person name="Vollmers J."/>
            <person name="Rivas-Marin E."/>
            <person name="Kohn T."/>
            <person name="Peeters S.H."/>
            <person name="Heuer A."/>
            <person name="Rast P."/>
            <person name="Oberbeckmann S."/>
            <person name="Bunk B."/>
            <person name="Jeske O."/>
            <person name="Meyerdierks A."/>
            <person name="Storesund J.E."/>
            <person name="Kallscheuer N."/>
            <person name="Luecker S."/>
            <person name="Lage O.M."/>
            <person name="Pohl T."/>
            <person name="Merkel B.J."/>
            <person name="Hornburger P."/>
            <person name="Mueller R.-W."/>
            <person name="Bruemmer F."/>
            <person name="Labrenz M."/>
            <person name="Spormann A.M."/>
            <person name="Op den Camp H."/>
            <person name="Overmann J."/>
            <person name="Amann R."/>
            <person name="Jetten M.S.M."/>
            <person name="Mascher T."/>
            <person name="Medema M.H."/>
            <person name="Devos D.P."/>
            <person name="Kaster A.-K."/>
            <person name="Ovreas L."/>
            <person name="Rohde M."/>
            <person name="Galperin M.Y."/>
            <person name="Jogler C."/>
        </authorList>
    </citation>
    <scope>NUCLEOTIDE SEQUENCE [LARGE SCALE GENOMIC DNA]</scope>
    <source>
        <strain evidence="3 4">Pan181</strain>
    </source>
</reference>
<protein>
    <submittedName>
        <fullName evidence="3">Uncharacterized protein</fullName>
    </submittedName>
</protein>
<dbReference type="EMBL" id="CP036278">
    <property type="protein sequence ID" value="QDU57844.1"/>
    <property type="molecule type" value="Genomic_DNA"/>
</dbReference>
<gene>
    <name evidence="3" type="ORF">Pan181_40670</name>
</gene>
<dbReference type="AlphaFoldDB" id="A0A518ASZ0"/>
<organism evidence="3 4">
    <name type="scientific">Aeoliella mucimassa</name>
    <dbReference type="NCBI Taxonomy" id="2527972"/>
    <lineage>
        <taxon>Bacteria</taxon>
        <taxon>Pseudomonadati</taxon>
        <taxon>Planctomycetota</taxon>
        <taxon>Planctomycetia</taxon>
        <taxon>Pirellulales</taxon>
        <taxon>Lacipirellulaceae</taxon>
        <taxon>Aeoliella</taxon>
    </lineage>
</organism>
<dbReference type="KEGG" id="amuc:Pan181_40670"/>
<dbReference type="Proteomes" id="UP000315750">
    <property type="component" value="Chromosome"/>
</dbReference>
<evidence type="ECO:0000256" key="2">
    <source>
        <dbReference type="SAM" id="Phobius"/>
    </source>
</evidence>
<evidence type="ECO:0000313" key="3">
    <source>
        <dbReference type="EMBL" id="QDU57844.1"/>
    </source>
</evidence>
<sequence>MRTEKFLEHHGVSTNPFAEEDAQTDPVFKNRCRLSTYHPAWDKVFGDPADPATSIVFGEKGAGKTAMRLQIMGKLAEFNREHPDSKIWVIEYDDFNPFLDRFADRLPARKQRDPAKVLDEWKLWDHMDAILSQGVTNLVDLALEAQGQGNPSANRIPNDLRNKLDKHQKRDLLLLAACYDDSLAESFSTRTSRLRRKLWHNSWSTLLAPLAGVVSSGLMLALVIWLWRNENLTAFWGWLAVILAIGGWIPWFVRLWRCHFQARGVAKQVRVLKRDTSSLRQLFMKVSDHELHGQPLPNRRRTDDRYELLSKFQGVLQSLGYTGIAVLVDRVDEPHLVNGSVELMRDFVWSMLDNKFLKQPGVGLKLLLASELVEHLNRESRDFHQRARIDKQNMIPSLDWTGEALYDLANARLDACASEGTTPSLRTMFADEVSDQRLIDAFRSLRVPRNLFKFLYRVIVAHCNSHTDANPVWQIPKETFESTLAVYSREQAATDRGLSAS</sequence>
<dbReference type="RefSeq" id="WP_145249251.1">
    <property type="nucleotide sequence ID" value="NZ_CP036278.1"/>
</dbReference>
<keyword evidence="2" id="KW-0472">Membrane</keyword>
<keyword evidence="4" id="KW-1185">Reference proteome</keyword>
<evidence type="ECO:0000313" key="4">
    <source>
        <dbReference type="Proteomes" id="UP000315750"/>
    </source>
</evidence>
<dbReference type="OrthoDB" id="208020at2"/>
<feature type="transmembrane region" description="Helical" evidence="2">
    <location>
        <begin position="233"/>
        <end position="253"/>
    </location>
</feature>
<keyword evidence="2" id="KW-1133">Transmembrane helix</keyword>
<proteinExistence type="predicted"/>
<feature type="region of interest" description="Disordered" evidence="1">
    <location>
        <begin position="1"/>
        <end position="22"/>
    </location>
</feature>
<name>A0A518ASZ0_9BACT</name>
<evidence type="ECO:0000256" key="1">
    <source>
        <dbReference type="SAM" id="MobiDB-lite"/>
    </source>
</evidence>
<accession>A0A518ASZ0</accession>
<feature type="compositionally biased region" description="Basic and acidic residues" evidence="1">
    <location>
        <begin position="1"/>
        <end position="11"/>
    </location>
</feature>
<feature type="transmembrane region" description="Helical" evidence="2">
    <location>
        <begin position="203"/>
        <end position="227"/>
    </location>
</feature>
<keyword evidence="2" id="KW-0812">Transmembrane</keyword>